<evidence type="ECO:0000256" key="1">
    <source>
        <dbReference type="SAM" id="MobiDB-lite"/>
    </source>
</evidence>
<accession>A0A8H8NTJ9</accession>
<dbReference type="AlphaFoldDB" id="A0A8H8NTJ9"/>
<sequence length="180" mass="19497">MTTIHTLAIEPMRTWLNSIKTNTASGGQLAPTRMKAGFKRGQTQLSGKTRKGKGDVGGQLAVAIEVVEAELGRAESGFDMKTLGHEDLDTQLGYTIDLFGLVFGVHWVSVATRLSWAPWLSETLAFWHSGTLAILWFWWLSDFGDSLVLVLSLGFETSRSKGPGTEGQVVSDEPGAVCPT</sequence>
<dbReference type="EMBL" id="CP059661">
    <property type="protein sequence ID" value="QRW19771.1"/>
    <property type="molecule type" value="Genomic_DNA"/>
</dbReference>
<name>A0A8H8NTJ9_9AGAM</name>
<dbReference type="GeneID" id="67023459"/>
<dbReference type="Proteomes" id="UP000650533">
    <property type="component" value="Chromosome 4"/>
</dbReference>
<feature type="region of interest" description="Disordered" evidence="1">
    <location>
        <begin position="158"/>
        <end position="180"/>
    </location>
</feature>
<dbReference type="KEGG" id="rsx:RhiXN_01177"/>
<dbReference type="RefSeq" id="XP_043180008.1">
    <property type="nucleotide sequence ID" value="XM_043320996.1"/>
</dbReference>
<proteinExistence type="predicted"/>
<protein>
    <submittedName>
        <fullName evidence="2">Uncharacterized protein</fullName>
    </submittedName>
</protein>
<evidence type="ECO:0000313" key="3">
    <source>
        <dbReference type="Proteomes" id="UP000650533"/>
    </source>
</evidence>
<organism evidence="2 3">
    <name type="scientific">Rhizoctonia solani</name>
    <dbReference type="NCBI Taxonomy" id="456999"/>
    <lineage>
        <taxon>Eukaryota</taxon>
        <taxon>Fungi</taxon>
        <taxon>Dikarya</taxon>
        <taxon>Basidiomycota</taxon>
        <taxon>Agaricomycotina</taxon>
        <taxon>Agaricomycetes</taxon>
        <taxon>Cantharellales</taxon>
        <taxon>Ceratobasidiaceae</taxon>
        <taxon>Rhizoctonia</taxon>
    </lineage>
</organism>
<reference evidence="2" key="1">
    <citation type="submission" date="2020-05" db="EMBL/GenBank/DDBJ databases">
        <title>Evolutionary and genomic comparisons of hybrid uninucleate and nonhybrid Rhizoctonia fungi.</title>
        <authorList>
            <person name="Li C."/>
            <person name="Chen X."/>
        </authorList>
    </citation>
    <scope>NUCLEOTIDE SEQUENCE</scope>
    <source>
        <strain evidence="2">AG-1 IA</strain>
    </source>
</reference>
<evidence type="ECO:0000313" key="2">
    <source>
        <dbReference type="EMBL" id="QRW19771.1"/>
    </source>
</evidence>
<gene>
    <name evidence="2" type="ORF">RhiXN_01177</name>
</gene>